<accession>A0A2H2ZHP7</accession>
<protein>
    <submittedName>
        <fullName evidence="1">Uncharacterized protein</fullName>
    </submittedName>
</protein>
<dbReference type="EMBL" id="LFMI01000592">
    <property type="protein sequence ID" value="OTA05288.1"/>
    <property type="molecule type" value="Genomic_DNA"/>
</dbReference>
<keyword evidence="2" id="KW-1185">Reference proteome</keyword>
<evidence type="ECO:0000313" key="2">
    <source>
        <dbReference type="Proteomes" id="UP000219286"/>
    </source>
</evidence>
<name>A0A2H2ZHP7_TRIPA</name>
<dbReference type="AlphaFoldDB" id="A0A2H2ZHP7"/>
<sequence length="101" mass="12054">MNDTRRDIFRFNNDKAFITTTMKKAAATSSFSGESLSLLYEEFEFLAVPVDDQRVVETAHEVVSLRLRIKEQILEMRYRWGRFRLRLRKGPHYLDNLHVNF</sequence>
<organism evidence="1 2">
    <name type="scientific">Trichoderma parareesei</name>
    <name type="common">Filamentous fungus</name>
    <dbReference type="NCBI Taxonomy" id="858221"/>
    <lineage>
        <taxon>Eukaryota</taxon>
        <taxon>Fungi</taxon>
        <taxon>Dikarya</taxon>
        <taxon>Ascomycota</taxon>
        <taxon>Pezizomycotina</taxon>
        <taxon>Sordariomycetes</taxon>
        <taxon>Hypocreomycetidae</taxon>
        <taxon>Hypocreales</taxon>
        <taxon>Hypocreaceae</taxon>
        <taxon>Trichoderma</taxon>
    </lineage>
</organism>
<comment type="caution">
    <text evidence="1">The sequence shown here is derived from an EMBL/GenBank/DDBJ whole genome shotgun (WGS) entry which is preliminary data.</text>
</comment>
<reference evidence="1 2" key="1">
    <citation type="journal article" date="2015" name="Genome Announc.">
        <title>Genome sequence and annotation of Trichoderma parareesei, the ancestor of the cellulase producer Trichoderma reesei.</title>
        <authorList>
            <person name="Yang D."/>
            <person name="Pomraning K."/>
            <person name="Kopchinskiy A."/>
            <person name="Karimi Aghcheh R."/>
            <person name="Atanasova L."/>
            <person name="Chenthamara K."/>
            <person name="Baker S.E."/>
            <person name="Zhang R."/>
            <person name="Shen Q."/>
            <person name="Freitag M."/>
            <person name="Kubicek C.P."/>
            <person name="Druzhinina I.S."/>
        </authorList>
    </citation>
    <scope>NUCLEOTIDE SEQUENCE [LARGE SCALE GENOMIC DNA]</scope>
    <source>
        <strain evidence="1 2">CBS 125925</strain>
    </source>
</reference>
<evidence type="ECO:0000313" key="1">
    <source>
        <dbReference type="EMBL" id="OTA05288.1"/>
    </source>
</evidence>
<gene>
    <name evidence="1" type="ORF">A9Z42_0059480</name>
</gene>
<proteinExistence type="predicted"/>
<dbReference type="Proteomes" id="UP000219286">
    <property type="component" value="Unassembled WGS sequence"/>
</dbReference>